<evidence type="ECO:0000256" key="4">
    <source>
        <dbReference type="ARBA" id="ARBA00022692"/>
    </source>
</evidence>
<evidence type="ECO:0000256" key="6">
    <source>
        <dbReference type="ARBA" id="ARBA00023136"/>
    </source>
</evidence>
<keyword evidence="3" id="KW-0813">Transport</keyword>
<feature type="compositionally biased region" description="Polar residues" evidence="7">
    <location>
        <begin position="562"/>
        <end position="572"/>
    </location>
</feature>
<reference evidence="9" key="1">
    <citation type="submission" date="2020-01" db="EMBL/GenBank/DDBJ databases">
        <authorList>
            <consortium name="DOE Joint Genome Institute"/>
            <person name="Haridas S."/>
            <person name="Albert R."/>
            <person name="Binder M."/>
            <person name="Bloem J."/>
            <person name="Labutti K."/>
            <person name="Salamov A."/>
            <person name="Andreopoulos B."/>
            <person name="Baker S.E."/>
            <person name="Barry K."/>
            <person name="Bills G."/>
            <person name="Bluhm B.H."/>
            <person name="Cannon C."/>
            <person name="Castanera R."/>
            <person name="Culley D.E."/>
            <person name="Daum C."/>
            <person name="Ezra D."/>
            <person name="Gonzalez J.B."/>
            <person name="Henrissat B."/>
            <person name="Kuo A."/>
            <person name="Liang C."/>
            <person name="Lipzen A."/>
            <person name="Lutzoni F."/>
            <person name="Magnuson J."/>
            <person name="Mondo S."/>
            <person name="Nolan M."/>
            <person name="Ohm R."/>
            <person name="Pangilinan J."/>
            <person name="Park H.-J."/>
            <person name="Ramirez L."/>
            <person name="Alfaro M."/>
            <person name="Sun H."/>
            <person name="Tritt A."/>
            <person name="Yoshinaga Y."/>
            <person name="Zwiers L.-H."/>
            <person name="Turgeon B.G."/>
            <person name="Goodwin S.B."/>
            <person name="Spatafora J.W."/>
            <person name="Crous P.W."/>
            <person name="Grigoriev I.V."/>
        </authorList>
    </citation>
    <scope>NUCLEOTIDE SEQUENCE</scope>
    <source>
        <strain evidence="9">CBS 394.84</strain>
    </source>
</reference>
<dbReference type="GeneID" id="63854601"/>
<evidence type="ECO:0000313" key="10">
    <source>
        <dbReference type="Proteomes" id="UP000800039"/>
    </source>
</evidence>
<dbReference type="Proteomes" id="UP000800039">
    <property type="component" value="Unassembled WGS sequence"/>
</dbReference>
<organism evidence="9 10">
    <name type="scientific">Cucurbitaria berberidis CBS 394.84</name>
    <dbReference type="NCBI Taxonomy" id="1168544"/>
    <lineage>
        <taxon>Eukaryota</taxon>
        <taxon>Fungi</taxon>
        <taxon>Dikarya</taxon>
        <taxon>Ascomycota</taxon>
        <taxon>Pezizomycotina</taxon>
        <taxon>Dothideomycetes</taxon>
        <taxon>Pleosporomycetidae</taxon>
        <taxon>Pleosporales</taxon>
        <taxon>Pleosporineae</taxon>
        <taxon>Cucurbitariaceae</taxon>
        <taxon>Cucurbitaria</taxon>
    </lineage>
</organism>
<keyword evidence="5 8" id="KW-1133">Transmembrane helix</keyword>
<evidence type="ECO:0000256" key="5">
    <source>
        <dbReference type="ARBA" id="ARBA00022989"/>
    </source>
</evidence>
<proteinExistence type="inferred from homology"/>
<feature type="transmembrane region" description="Helical" evidence="8">
    <location>
        <begin position="366"/>
        <end position="391"/>
    </location>
</feature>
<dbReference type="Pfam" id="PF00860">
    <property type="entry name" value="Xan_ur_permease"/>
    <property type="match status" value="1"/>
</dbReference>
<feature type="transmembrane region" description="Helical" evidence="8">
    <location>
        <begin position="403"/>
        <end position="421"/>
    </location>
</feature>
<dbReference type="GO" id="GO:0015853">
    <property type="term" value="P:adenine transport"/>
    <property type="evidence" value="ECO:0007669"/>
    <property type="project" value="TreeGrafter"/>
</dbReference>
<gene>
    <name evidence="9" type="ORF">K460DRAFT_410260</name>
</gene>
<evidence type="ECO:0000256" key="1">
    <source>
        <dbReference type="ARBA" id="ARBA00004141"/>
    </source>
</evidence>
<keyword evidence="4 8" id="KW-0812">Transmembrane</keyword>
<comment type="similarity">
    <text evidence="2">Belongs to the nucleobase:cation symporter-2 (NCS2) (TC 2.A.40) family. Azg-like subfamily.</text>
</comment>
<evidence type="ECO:0000256" key="8">
    <source>
        <dbReference type="SAM" id="Phobius"/>
    </source>
</evidence>
<feature type="transmembrane region" description="Helical" evidence="8">
    <location>
        <begin position="241"/>
        <end position="259"/>
    </location>
</feature>
<dbReference type="RefSeq" id="XP_040783424.1">
    <property type="nucleotide sequence ID" value="XM_040937351.1"/>
</dbReference>
<feature type="transmembrane region" description="Helical" evidence="8">
    <location>
        <begin position="102"/>
        <end position="125"/>
    </location>
</feature>
<dbReference type="InterPro" id="IPR006043">
    <property type="entry name" value="NCS2"/>
</dbReference>
<protein>
    <recommendedName>
        <fullName evidence="11">Purine transporter</fullName>
    </recommendedName>
</protein>
<keyword evidence="10" id="KW-1185">Reference proteome</keyword>
<sequence length="593" mass="64565">MEAIRNSVESFNVYICQSTFGRVFRLEGSGHEKEIKNTKFTTELRAGLTTFFTMAYIIAARILSDTGGNCICNDVNDPLCKVNVEYAVCVQDLNRNLITATAAVAGFSSFLFGFLTNMPVCLAPGMGLNAYFAYQIVGYHGSGLISYNLALTAVFFEGFIFIFLSLIGMRQWLVKVIPVSLKIAAACGIGLFLAEVGLSSSTGIGVISGATSTPLEIGGCPEQYKDELTGRCLSHKMTSPTMWLGIMCGGIITAYLMTYKVKSAMIAGILLVSIISWPRGTPVTFFPDNERGNDRWNFFKKVVDFHPINHTLNVLDWKINAAPGHFALALFTFLYVDIIDCTATLYSMARFSGVVDPETGDFPRSTLAYCTDAFCISIGALLGTSPVTAFIESGAGIAEGGKTGLTAMTCGICFIISMFFAPIFASIPPWATGCTLILVGCLMMRQIVSINWRYIGDAVPAFVTVMFIPFGYSAAYGLIAGLMVYTALNGLVYITKLVSGGRIVPDDEDSREFWNIKPHGKLPWFITAGQALADRLSHGSSKNKNDNTSVRSGESSWKYHNRLNSKGSNRELNTVVVHPLPTDPSQEKVLRKM</sequence>
<dbReference type="PANTHER" id="PTHR43337">
    <property type="entry name" value="XANTHINE/URACIL PERMEASE C887.17-RELATED"/>
    <property type="match status" value="1"/>
</dbReference>
<dbReference type="AlphaFoldDB" id="A0A9P4L3F1"/>
<keyword evidence="6 8" id="KW-0472">Membrane</keyword>
<evidence type="ECO:0000256" key="7">
    <source>
        <dbReference type="SAM" id="MobiDB-lite"/>
    </source>
</evidence>
<comment type="caution">
    <text evidence="9">The sequence shown here is derived from an EMBL/GenBank/DDBJ whole genome shotgun (WGS) entry which is preliminary data.</text>
</comment>
<dbReference type="GO" id="GO:0015854">
    <property type="term" value="P:guanine transport"/>
    <property type="evidence" value="ECO:0007669"/>
    <property type="project" value="TreeGrafter"/>
</dbReference>
<feature type="region of interest" description="Disordered" evidence="7">
    <location>
        <begin position="537"/>
        <end position="593"/>
    </location>
</feature>
<dbReference type="GO" id="GO:0005886">
    <property type="term" value="C:plasma membrane"/>
    <property type="evidence" value="ECO:0007669"/>
    <property type="project" value="TreeGrafter"/>
</dbReference>
<feature type="compositionally biased region" description="Polar residues" evidence="7">
    <location>
        <begin position="538"/>
        <end position="555"/>
    </location>
</feature>
<dbReference type="EMBL" id="ML976619">
    <property type="protein sequence ID" value="KAF1840861.1"/>
    <property type="molecule type" value="Genomic_DNA"/>
</dbReference>
<dbReference type="InterPro" id="IPR045018">
    <property type="entry name" value="Azg-like"/>
</dbReference>
<accession>A0A9P4L3F1</accession>
<name>A0A9P4L3F1_9PLEO</name>
<dbReference type="PANTHER" id="PTHR43337:SF3">
    <property type="entry name" value="PURINE TRANSPORTER"/>
    <property type="match status" value="1"/>
</dbReference>
<feature type="transmembrane region" description="Helical" evidence="8">
    <location>
        <begin position="145"/>
        <end position="167"/>
    </location>
</feature>
<evidence type="ECO:0000313" key="9">
    <source>
        <dbReference type="EMBL" id="KAF1840861.1"/>
    </source>
</evidence>
<evidence type="ECO:0000256" key="2">
    <source>
        <dbReference type="ARBA" id="ARBA00005697"/>
    </source>
</evidence>
<dbReference type="GO" id="GO:0005345">
    <property type="term" value="F:purine nucleobase transmembrane transporter activity"/>
    <property type="evidence" value="ECO:0007669"/>
    <property type="project" value="TreeGrafter"/>
</dbReference>
<comment type="subcellular location">
    <subcellularLocation>
        <location evidence="1">Membrane</location>
        <topology evidence="1">Multi-pass membrane protein</topology>
    </subcellularLocation>
</comment>
<feature type="transmembrane region" description="Helical" evidence="8">
    <location>
        <begin position="179"/>
        <end position="198"/>
    </location>
</feature>
<evidence type="ECO:0008006" key="11">
    <source>
        <dbReference type="Google" id="ProtNLM"/>
    </source>
</evidence>
<evidence type="ECO:0000256" key="3">
    <source>
        <dbReference type="ARBA" id="ARBA00022448"/>
    </source>
</evidence>
<feature type="transmembrane region" description="Helical" evidence="8">
    <location>
        <begin position="474"/>
        <end position="494"/>
    </location>
</feature>
<dbReference type="OrthoDB" id="431212at2759"/>